<accession>A0AAN0REM1</accession>
<name>A0AAN0REM1_9PROT</name>
<dbReference type="EMBL" id="CP003181">
    <property type="protein sequence ID" value="AHJ63525.1"/>
    <property type="molecule type" value="Genomic_DNA"/>
</dbReference>
<dbReference type="Proteomes" id="UP000019438">
    <property type="component" value="Chromosome"/>
</dbReference>
<gene>
    <name evidence="1" type="ORF">GbCGDNIH3_7269</name>
</gene>
<dbReference type="AlphaFoldDB" id="A0AAN0REM1"/>
<organism evidence="1 2">
    <name type="scientific">Granulibacter bethesdensis</name>
    <dbReference type="NCBI Taxonomy" id="364410"/>
    <lineage>
        <taxon>Bacteria</taxon>
        <taxon>Pseudomonadati</taxon>
        <taxon>Pseudomonadota</taxon>
        <taxon>Alphaproteobacteria</taxon>
        <taxon>Acetobacterales</taxon>
        <taxon>Acetobacteraceae</taxon>
        <taxon>Granulibacter</taxon>
    </lineage>
</organism>
<dbReference type="KEGG" id="gbc:GbCGDNIH3_7269"/>
<reference evidence="2" key="1">
    <citation type="submission" date="2012-06" db="EMBL/GenBank/DDBJ databases">
        <title>Genome analysis of multiple Granulibacter bethesdensis isolates demonstrates substantial genome diversity.</title>
        <authorList>
            <person name="Greenberg D.E."/>
            <person name="Porcella S.F."/>
            <person name="Zarember K."/>
            <person name="Zelazny A.M."/>
            <person name="Bruno D."/>
            <person name="Martens C."/>
            <person name="Barbian K.D."/>
            <person name="Jaske E."/>
            <person name="Holland S.M."/>
        </authorList>
    </citation>
    <scope>NUCLEOTIDE SEQUENCE [LARGE SCALE GENOMIC DNA]</scope>
    <source>
        <strain evidence="2">CGDNIH3</strain>
    </source>
</reference>
<sequence>MYSLMVIVYPRGLSPRTRRNHHGAEDDDAAARSISAHAEEPSWGRYRRHVPTVYLRARGGTSCLQHIDTY</sequence>
<proteinExistence type="predicted"/>
<protein>
    <submittedName>
        <fullName evidence="1">Uncharacterized protein</fullName>
    </submittedName>
</protein>
<evidence type="ECO:0000313" key="1">
    <source>
        <dbReference type="EMBL" id="AHJ63525.1"/>
    </source>
</evidence>
<evidence type="ECO:0000313" key="2">
    <source>
        <dbReference type="Proteomes" id="UP000019438"/>
    </source>
</evidence>